<dbReference type="STRING" id="1618345.UT18_C0008G0020"/>
<evidence type="ECO:0000259" key="6">
    <source>
        <dbReference type="Pfam" id="PF04932"/>
    </source>
</evidence>
<feature type="transmembrane region" description="Helical" evidence="5">
    <location>
        <begin position="85"/>
        <end position="103"/>
    </location>
</feature>
<feature type="transmembrane region" description="Helical" evidence="5">
    <location>
        <begin position="436"/>
        <end position="457"/>
    </location>
</feature>
<evidence type="ECO:0000256" key="1">
    <source>
        <dbReference type="ARBA" id="ARBA00004141"/>
    </source>
</evidence>
<feature type="transmembrane region" description="Helical" evidence="5">
    <location>
        <begin position="215"/>
        <end position="234"/>
    </location>
</feature>
<keyword evidence="4 5" id="KW-0472">Membrane</keyword>
<dbReference type="InterPro" id="IPR051533">
    <property type="entry name" value="WaaL-like"/>
</dbReference>
<feature type="transmembrane region" description="Helical" evidence="5">
    <location>
        <begin position="147"/>
        <end position="171"/>
    </location>
</feature>
<evidence type="ECO:0000313" key="8">
    <source>
        <dbReference type="Proteomes" id="UP000034207"/>
    </source>
</evidence>
<comment type="subcellular location">
    <subcellularLocation>
        <location evidence="1">Membrane</location>
        <topology evidence="1">Multi-pass membrane protein</topology>
    </subcellularLocation>
</comment>
<feature type="transmembrane region" description="Helical" evidence="5">
    <location>
        <begin position="409"/>
        <end position="430"/>
    </location>
</feature>
<feature type="transmembrane region" description="Helical" evidence="5">
    <location>
        <begin position="285"/>
        <end position="304"/>
    </location>
</feature>
<gene>
    <name evidence="7" type="ORF">UT18_C0008G0020</name>
</gene>
<feature type="transmembrane region" description="Helical" evidence="5">
    <location>
        <begin position="469"/>
        <end position="491"/>
    </location>
</feature>
<evidence type="ECO:0000313" key="7">
    <source>
        <dbReference type="EMBL" id="KKQ94715.1"/>
    </source>
</evidence>
<keyword evidence="3 5" id="KW-1133">Transmembrane helix</keyword>
<dbReference type="InterPro" id="IPR011990">
    <property type="entry name" value="TPR-like_helical_dom_sf"/>
</dbReference>
<dbReference type="Proteomes" id="UP000034207">
    <property type="component" value="Unassembled WGS sequence"/>
</dbReference>
<dbReference type="SUPFAM" id="SSF48452">
    <property type="entry name" value="TPR-like"/>
    <property type="match status" value="1"/>
</dbReference>
<evidence type="ECO:0000256" key="4">
    <source>
        <dbReference type="ARBA" id="ARBA00023136"/>
    </source>
</evidence>
<accession>A0A0G0M308</accession>
<name>A0A0G0M308_UNCC2</name>
<feature type="transmembrane region" description="Helical" evidence="5">
    <location>
        <begin position="21"/>
        <end position="42"/>
    </location>
</feature>
<feature type="transmembrane region" description="Helical" evidence="5">
    <location>
        <begin position="54"/>
        <end position="73"/>
    </location>
</feature>
<dbReference type="GO" id="GO:0016020">
    <property type="term" value="C:membrane"/>
    <property type="evidence" value="ECO:0007669"/>
    <property type="project" value="UniProtKB-SubCell"/>
</dbReference>
<feature type="domain" description="O-antigen ligase-related" evidence="6">
    <location>
        <begin position="247"/>
        <end position="388"/>
    </location>
</feature>
<dbReference type="PANTHER" id="PTHR37422">
    <property type="entry name" value="TEICHURONIC ACID BIOSYNTHESIS PROTEIN TUAE"/>
    <property type="match status" value="1"/>
</dbReference>
<sequence length="705" mass="80332">MARKGKISHKRRKELAEKKEAFFKNFLQSGWMGFLFLLPFLRSETFFGVESPKFFLSVIIIFSLIMVAAIGYLKKKIEVPFSKKFLFLGVFALSILLAVINSVDRLVSFVGMYPHFHTGFLAFLLCILLFFIIILSKPAKEDIDRFLKVVVIIAGIISLQAILEVLGLFFVGDAIAFESGRANGMLQNSDITLSYLLFVYPFSFYYYLREKKPEIKLALGFAIVSGAYAIFRLLPQGMQEIFLKSTAGNVLFALSILSLLAFFMWPRIGKKIRIGNLIKNNKKKILLGLSVLLVMGVGLTYNLGKGSIIDFASNSSNVQRFWGWKAGIENGKEHLLTGTGPGTISYFLPKIREKIPFEGWDDNTNTNNVHNEPIDYFAMDGILGLSGYLLWWGFIFYLLVKGLKTEHKLFFGFSIVSMFLFFGFNMFLFASIATMFLPWMMAAFVFIIYGTVSYKTMNKEMKFSLTRKFSLSSAVLISGIFIIGSTFYWVADYNYGLGFKDSDKSDYPKRAAQYMKRAVSLFPLNDNYHLYYSYYAYQNFATDNDTSNERKMIEKKDEAGKILSHARRVVDLKPLNARGWTNYGTILLGFQKLEGNRALAEDAYKKALEKDPKSEIIHMQISQGYWYVGEKAKAEGYVKQAIKLSGKPTRAQCYMVLAKFYMNDKKKNEALASFTEAKKWANSKQLEEINYFSDVLNGKVQQQSG</sequence>
<evidence type="ECO:0000256" key="5">
    <source>
        <dbReference type="SAM" id="Phobius"/>
    </source>
</evidence>
<feature type="transmembrane region" description="Helical" evidence="5">
    <location>
        <begin position="376"/>
        <end position="400"/>
    </location>
</feature>
<dbReference type="InterPro" id="IPR007016">
    <property type="entry name" value="O-antigen_ligase-rel_domated"/>
</dbReference>
<dbReference type="Gene3D" id="1.25.40.10">
    <property type="entry name" value="Tetratricopeptide repeat domain"/>
    <property type="match status" value="1"/>
</dbReference>
<reference evidence="7 8" key="1">
    <citation type="journal article" date="2015" name="Nature">
        <title>rRNA introns, odd ribosomes, and small enigmatic genomes across a large radiation of phyla.</title>
        <authorList>
            <person name="Brown C.T."/>
            <person name="Hug L.A."/>
            <person name="Thomas B.C."/>
            <person name="Sharon I."/>
            <person name="Castelle C.J."/>
            <person name="Singh A."/>
            <person name="Wilkins M.J."/>
            <person name="Williams K.H."/>
            <person name="Banfield J.F."/>
        </authorList>
    </citation>
    <scope>NUCLEOTIDE SEQUENCE [LARGE SCALE GENOMIC DNA]</scope>
</reference>
<feature type="transmembrane region" description="Helical" evidence="5">
    <location>
        <begin position="115"/>
        <end position="135"/>
    </location>
</feature>
<dbReference type="AlphaFoldDB" id="A0A0G0M308"/>
<evidence type="ECO:0000256" key="2">
    <source>
        <dbReference type="ARBA" id="ARBA00022692"/>
    </source>
</evidence>
<feature type="transmembrane region" description="Helical" evidence="5">
    <location>
        <begin position="191"/>
        <end position="208"/>
    </location>
</feature>
<dbReference type="PANTHER" id="PTHR37422:SF13">
    <property type="entry name" value="LIPOPOLYSACCHARIDE BIOSYNTHESIS PROTEIN PA4999-RELATED"/>
    <property type="match status" value="1"/>
</dbReference>
<keyword evidence="2 5" id="KW-0812">Transmembrane</keyword>
<protein>
    <recommendedName>
        <fullName evidence="6">O-antigen ligase-related domain-containing protein</fullName>
    </recommendedName>
</protein>
<dbReference type="Pfam" id="PF04932">
    <property type="entry name" value="Wzy_C"/>
    <property type="match status" value="1"/>
</dbReference>
<organism evidence="7 8">
    <name type="scientific">candidate division CPR2 bacterium GW2011_GWC2_39_10</name>
    <dbReference type="NCBI Taxonomy" id="1618345"/>
    <lineage>
        <taxon>Bacteria</taxon>
        <taxon>Bacteria division CPR2</taxon>
    </lineage>
</organism>
<comment type="caution">
    <text evidence="7">The sequence shown here is derived from an EMBL/GenBank/DDBJ whole genome shotgun (WGS) entry which is preliminary data.</text>
</comment>
<proteinExistence type="predicted"/>
<evidence type="ECO:0000256" key="3">
    <source>
        <dbReference type="ARBA" id="ARBA00022989"/>
    </source>
</evidence>
<dbReference type="EMBL" id="LBVV01000008">
    <property type="protein sequence ID" value="KKQ94715.1"/>
    <property type="molecule type" value="Genomic_DNA"/>
</dbReference>
<feature type="transmembrane region" description="Helical" evidence="5">
    <location>
        <begin position="246"/>
        <end position="265"/>
    </location>
</feature>